<dbReference type="Proteomes" id="UP000186817">
    <property type="component" value="Unassembled WGS sequence"/>
</dbReference>
<evidence type="ECO:0000313" key="2">
    <source>
        <dbReference type="EMBL" id="OLP82407.1"/>
    </source>
</evidence>
<gene>
    <name evidence="2" type="ORF">AK812_SmicGene36929</name>
</gene>
<sequence length="139" mass="15290">MPVSQSSLDGLRRDVDRLNQPLRIVLLGFVVLKELFSNLKAEHKLAEFPKQAAPAILAALKETLPAEAWCAPQLSGPANQIRPALREIQGNNLRVFIDRSIRGLPKGKGKGQGPGRNKGKSKGQKATPFKFFLHSIFAR</sequence>
<accession>A0A1Q9CHT2</accession>
<dbReference type="EMBL" id="LSRX01001195">
    <property type="protein sequence ID" value="OLP82407.1"/>
    <property type="molecule type" value="Genomic_DNA"/>
</dbReference>
<evidence type="ECO:0000313" key="3">
    <source>
        <dbReference type="Proteomes" id="UP000186817"/>
    </source>
</evidence>
<dbReference type="AlphaFoldDB" id="A0A1Q9CHT2"/>
<protein>
    <submittedName>
        <fullName evidence="2">Uncharacterized protein</fullName>
    </submittedName>
</protein>
<reference evidence="2 3" key="1">
    <citation type="submission" date="2016-02" db="EMBL/GenBank/DDBJ databases">
        <title>Genome analysis of coral dinoflagellate symbionts highlights evolutionary adaptations to a symbiotic lifestyle.</title>
        <authorList>
            <person name="Aranda M."/>
            <person name="Li Y."/>
            <person name="Liew Y.J."/>
            <person name="Baumgarten S."/>
            <person name="Simakov O."/>
            <person name="Wilson M."/>
            <person name="Piel J."/>
            <person name="Ashoor H."/>
            <person name="Bougouffa S."/>
            <person name="Bajic V.B."/>
            <person name="Ryu T."/>
            <person name="Ravasi T."/>
            <person name="Bayer T."/>
            <person name="Micklem G."/>
            <person name="Kim H."/>
            <person name="Bhak J."/>
            <person name="Lajeunesse T.C."/>
            <person name="Voolstra C.R."/>
        </authorList>
    </citation>
    <scope>NUCLEOTIDE SEQUENCE [LARGE SCALE GENOMIC DNA]</scope>
    <source>
        <strain evidence="2 3">CCMP2467</strain>
    </source>
</reference>
<comment type="caution">
    <text evidence="2">The sequence shown here is derived from an EMBL/GenBank/DDBJ whole genome shotgun (WGS) entry which is preliminary data.</text>
</comment>
<keyword evidence="3" id="KW-1185">Reference proteome</keyword>
<name>A0A1Q9CHT2_SYMMI</name>
<organism evidence="2 3">
    <name type="scientific">Symbiodinium microadriaticum</name>
    <name type="common">Dinoflagellate</name>
    <name type="synonym">Zooxanthella microadriatica</name>
    <dbReference type="NCBI Taxonomy" id="2951"/>
    <lineage>
        <taxon>Eukaryota</taxon>
        <taxon>Sar</taxon>
        <taxon>Alveolata</taxon>
        <taxon>Dinophyceae</taxon>
        <taxon>Suessiales</taxon>
        <taxon>Symbiodiniaceae</taxon>
        <taxon>Symbiodinium</taxon>
    </lineage>
</organism>
<proteinExistence type="predicted"/>
<feature type="region of interest" description="Disordered" evidence="1">
    <location>
        <begin position="103"/>
        <end position="124"/>
    </location>
</feature>
<evidence type="ECO:0000256" key="1">
    <source>
        <dbReference type="SAM" id="MobiDB-lite"/>
    </source>
</evidence>